<feature type="compositionally biased region" description="Polar residues" evidence="9">
    <location>
        <begin position="508"/>
        <end position="522"/>
    </location>
</feature>
<keyword evidence="2 10" id="KW-0732">Signal</keyword>
<dbReference type="InterPro" id="IPR009011">
    <property type="entry name" value="Man6P_isomerase_rcpt-bd_dom_sf"/>
</dbReference>
<keyword evidence="5" id="KW-1015">Disulfide bond</keyword>
<dbReference type="GeneID" id="101449331"/>
<dbReference type="GO" id="GO:0030970">
    <property type="term" value="P:retrograde protein transport, ER to cytosol"/>
    <property type="evidence" value="ECO:0007669"/>
    <property type="project" value="TreeGrafter"/>
</dbReference>
<dbReference type="InterPro" id="IPR045149">
    <property type="entry name" value="OS-9-like"/>
</dbReference>
<keyword evidence="4" id="KW-0256">Endoplasmic reticulum</keyword>
<dbReference type="GO" id="GO:0030968">
    <property type="term" value="P:endoplasmic reticulum unfolded protein response"/>
    <property type="evidence" value="ECO:0007669"/>
    <property type="project" value="InterPro"/>
</dbReference>
<feature type="chain" id="PRO_5004906987" description="Endoplasmic reticulum lectin 1" evidence="10">
    <location>
        <begin position="28"/>
        <end position="546"/>
    </location>
</feature>
<feature type="domain" description="MRH" evidence="11">
    <location>
        <begin position="359"/>
        <end position="482"/>
    </location>
</feature>
<evidence type="ECO:0000313" key="12">
    <source>
        <dbReference type="EMBL" id="JAC02815.1"/>
    </source>
</evidence>
<dbReference type="GO" id="GO:0030246">
    <property type="term" value="F:carbohydrate binding"/>
    <property type="evidence" value="ECO:0007669"/>
    <property type="project" value="UniProtKB-KW"/>
</dbReference>
<dbReference type="SUPFAM" id="SSF50911">
    <property type="entry name" value="Mannose 6-phosphate receptor domain"/>
    <property type="match status" value="2"/>
</dbReference>
<dbReference type="InterPro" id="IPR012913">
    <property type="entry name" value="OS9-like_dom"/>
</dbReference>
<dbReference type="PROSITE" id="PS51914">
    <property type="entry name" value="MRH"/>
    <property type="match status" value="2"/>
</dbReference>
<gene>
    <name evidence="12" type="primary">ERLEC</name>
</gene>
<evidence type="ECO:0000256" key="8">
    <source>
        <dbReference type="ARBA" id="ARBA00041661"/>
    </source>
</evidence>
<evidence type="ECO:0000256" key="9">
    <source>
        <dbReference type="SAM" id="MobiDB-lite"/>
    </source>
</evidence>
<reference evidence="12" key="1">
    <citation type="submission" date="2013-07" db="EMBL/GenBank/DDBJ databases">
        <authorList>
            <person name="Geib S."/>
        </authorList>
    </citation>
    <scope>NUCLEOTIDE SEQUENCE</scope>
</reference>
<evidence type="ECO:0000256" key="5">
    <source>
        <dbReference type="ARBA" id="ARBA00023157"/>
    </source>
</evidence>
<evidence type="ECO:0000256" key="3">
    <source>
        <dbReference type="ARBA" id="ARBA00022737"/>
    </source>
</evidence>
<evidence type="ECO:0000256" key="4">
    <source>
        <dbReference type="ARBA" id="ARBA00022824"/>
    </source>
</evidence>
<proteinExistence type="evidence at transcript level"/>
<dbReference type="PANTHER" id="PTHR15414">
    <property type="entry name" value="OS-9-RELATED"/>
    <property type="match status" value="1"/>
</dbReference>
<sequence length="546" mass="61960">MSAFKYLCNKSILLLTLCILSVSLVKGHEGKDFDDSILYKIDFELPDFDKEPDLKNHLRTFYTHDNEKYDCVIPVVQDAQEEPASTEPELSPLTLLQPLFSTPSCSYRIEAYWSYEICHGQHVRQSHEEREGKSAKLQEYYLGKWSEQKTEELTKAWESDRKAGFKYKTTKIENTRYPYFELEMSDGTMCDIINLPRTTNVRYVCYPHGKNEIYSFKETSSCNYEAIILTSVLCMIPAFHPEESKEVSIKCFNSPTETHKPLSMLKQELGEMQLADDELPVSKDASTAAMALARSAAAVERLSFFNKIGTDVDRLVLELMIGAGVEVPVAPVGESEVVPNIPKAPITDLIPIKEFISGNNCLTGGTGWWKYEFCYGRHVRQFHIDKKAETELILGEFSENSHRQWLDRNLDKMPKRGGYSTALWHHYDRGSVCERTGSEREVDVKLMCTPVSSSTSAVSIYLLEPKTCQYILVVESPIVCDLMQLADEYGLVHKETIQQMIEKNTLSNVETAKDQSSSQPESATEPKPNEESNALNEAVIQHDILA</sequence>
<dbReference type="AlphaFoldDB" id="W8CCG4"/>
<feature type="signal peptide" evidence="10">
    <location>
        <begin position="1"/>
        <end position="27"/>
    </location>
</feature>
<comment type="function">
    <text evidence="6">Probable lectin that binds selectively to improperly folded lumenal proteins. May function in endoplasmic reticulum quality control and endoplasmic reticulum-associated degradation (ERAD) of both non-glycosylated proteins and glycoproteins.</text>
</comment>
<dbReference type="PANTHER" id="PTHR15414:SF0">
    <property type="entry name" value="ENDOPLASMIC RETICULUM LECTIN 1"/>
    <property type="match status" value="1"/>
</dbReference>
<evidence type="ECO:0000256" key="1">
    <source>
        <dbReference type="ARBA" id="ARBA00004319"/>
    </source>
</evidence>
<name>W8CCG4_CERCA</name>
<keyword evidence="3" id="KW-0677">Repeat</keyword>
<evidence type="ECO:0000256" key="10">
    <source>
        <dbReference type="SAM" id="SignalP"/>
    </source>
</evidence>
<dbReference type="FunFam" id="2.70.130.10:FF:000003">
    <property type="entry name" value="Endoplasmic reticulum lectin 1"/>
    <property type="match status" value="1"/>
</dbReference>
<reference evidence="12" key="2">
    <citation type="journal article" date="2014" name="BMC Genomics">
        <title>A genomic perspective to assessing quality of mass-reared SIT flies used in Mediterranean fruit fly (Ceratitis capitata) eradication in California.</title>
        <authorList>
            <person name="Calla B."/>
            <person name="Hall B."/>
            <person name="Hou S."/>
            <person name="Geib S.M."/>
        </authorList>
    </citation>
    <scope>NUCLEOTIDE SEQUENCE</scope>
</reference>
<dbReference type="InterPro" id="IPR044865">
    <property type="entry name" value="MRH_dom"/>
</dbReference>
<feature type="region of interest" description="Disordered" evidence="9">
    <location>
        <begin position="508"/>
        <end position="536"/>
    </location>
</feature>
<dbReference type="Pfam" id="PF07915">
    <property type="entry name" value="PRKCSH"/>
    <property type="match status" value="2"/>
</dbReference>
<accession>W8CCG4</accession>
<evidence type="ECO:0000259" key="11">
    <source>
        <dbReference type="PROSITE" id="PS51914"/>
    </source>
</evidence>
<dbReference type="Gene3D" id="2.70.130.10">
    <property type="entry name" value="Mannose-6-phosphate receptor binding domain"/>
    <property type="match status" value="2"/>
</dbReference>
<evidence type="ECO:0000256" key="6">
    <source>
        <dbReference type="ARBA" id="ARBA00037585"/>
    </source>
</evidence>
<dbReference type="EMBL" id="GAMC01003741">
    <property type="protein sequence ID" value="JAC02815.1"/>
    <property type="molecule type" value="mRNA"/>
</dbReference>
<evidence type="ECO:0000256" key="7">
    <source>
        <dbReference type="ARBA" id="ARBA00041108"/>
    </source>
</evidence>
<dbReference type="FunFam" id="2.70.130.10:FF:000001">
    <property type="entry name" value="Endoplasmic reticulum lectin 1"/>
    <property type="match status" value="1"/>
</dbReference>
<organism evidence="12">
    <name type="scientific">Ceratitis capitata</name>
    <name type="common">Mediterranean fruit fly</name>
    <name type="synonym">Tephritis capitata</name>
    <dbReference type="NCBI Taxonomy" id="7213"/>
    <lineage>
        <taxon>Eukaryota</taxon>
        <taxon>Metazoa</taxon>
        <taxon>Ecdysozoa</taxon>
        <taxon>Arthropoda</taxon>
        <taxon>Hexapoda</taxon>
        <taxon>Insecta</taxon>
        <taxon>Pterygota</taxon>
        <taxon>Neoptera</taxon>
        <taxon>Endopterygota</taxon>
        <taxon>Diptera</taxon>
        <taxon>Brachycera</taxon>
        <taxon>Muscomorpha</taxon>
        <taxon>Tephritoidea</taxon>
        <taxon>Tephritidae</taxon>
        <taxon>Ceratitis</taxon>
        <taxon>Ceratitis</taxon>
    </lineage>
</organism>
<protein>
    <recommendedName>
        <fullName evidence="7">Endoplasmic reticulum lectin 1</fullName>
    </recommendedName>
    <alternativeName>
        <fullName evidence="8">ER lectin</fullName>
    </alternativeName>
</protein>
<dbReference type="KEGG" id="ccat:101449331"/>
<dbReference type="OrthoDB" id="239053at2759"/>
<dbReference type="GO" id="GO:0005788">
    <property type="term" value="C:endoplasmic reticulum lumen"/>
    <property type="evidence" value="ECO:0007669"/>
    <property type="project" value="UniProtKB-SubCell"/>
</dbReference>
<evidence type="ECO:0000256" key="2">
    <source>
        <dbReference type="ARBA" id="ARBA00022729"/>
    </source>
</evidence>
<keyword evidence="12" id="KW-0430">Lectin</keyword>
<comment type="subcellular location">
    <subcellularLocation>
        <location evidence="1">Endoplasmic reticulum lumen</location>
    </subcellularLocation>
</comment>
<feature type="domain" description="MRH" evidence="11">
    <location>
        <begin position="103"/>
        <end position="236"/>
    </location>
</feature>